<dbReference type="EMBL" id="MKKK01000046">
    <property type="protein sequence ID" value="OEY93580.1"/>
    <property type="molecule type" value="Genomic_DNA"/>
</dbReference>
<dbReference type="AlphaFoldDB" id="A0A1E7R2Q0"/>
<gene>
    <name evidence="2" type="ORF">BJI46_14145</name>
</gene>
<evidence type="ECO:0000313" key="3">
    <source>
        <dbReference type="Proteomes" id="UP000185895"/>
    </source>
</evidence>
<evidence type="ECO:0000259" key="1">
    <source>
        <dbReference type="Pfam" id="PF00849"/>
    </source>
</evidence>
<dbReference type="PANTHER" id="PTHR21600">
    <property type="entry name" value="MITOCHONDRIAL RNA PSEUDOURIDINE SYNTHASE"/>
    <property type="match status" value="1"/>
</dbReference>
<dbReference type="Gene3D" id="3.30.2350.10">
    <property type="entry name" value="Pseudouridine synthase"/>
    <property type="match status" value="1"/>
</dbReference>
<sequence length="302" mass="35383">MLSAQQFKPPLRDGVSPSTVFLPFSIQYQTTFEFLCNKFAHISRQEWLQRFADGLVFSQSGLCLNQQSLYLSEQHIYYYRHLGSETLVPFTYEILFENDEFMLIDKPHFLTVNPTGQYVQQTLLTRLKKDTGNADLTPIHRLDRETAGLILISKNKLTRGIYQQLFAQKKVKKIYHAIASYNAHLSFPMHFSAFMQKGEPFYTMCINDGVANSHTEIDILEHNHFWAKYQLNPITGKQHQLRVHMNALGLALKNDRLYPKIKHDIENFNQPLQLLAKYIYFEDPLTQQQMYFSSKKDIYLPE</sequence>
<dbReference type="SUPFAM" id="SSF55120">
    <property type="entry name" value="Pseudouridine synthase"/>
    <property type="match status" value="1"/>
</dbReference>
<dbReference type="PANTHER" id="PTHR21600:SF84">
    <property type="entry name" value="PSEUDOURIDINE SYNTHASE RSUA_RLUA-LIKE DOMAIN-CONTAINING PROTEIN"/>
    <property type="match status" value="1"/>
</dbReference>
<dbReference type="InterPro" id="IPR050188">
    <property type="entry name" value="RluA_PseudoU_synthase"/>
</dbReference>
<dbReference type="InterPro" id="IPR006224">
    <property type="entry name" value="PsdUridine_synth_RluA-like_CS"/>
</dbReference>
<dbReference type="OrthoDB" id="9807829at2"/>
<dbReference type="GO" id="GO:0009982">
    <property type="term" value="F:pseudouridine synthase activity"/>
    <property type="evidence" value="ECO:0007669"/>
    <property type="project" value="InterPro"/>
</dbReference>
<dbReference type="InterPro" id="IPR006145">
    <property type="entry name" value="PsdUridine_synth_RsuA/RluA"/>
</dbReference>
<dbReference type="STRING" id="1262585.BJI46_14145"/>
<dbReference type="GO" id="GO:0003723">
    <property type="term" value="F:RNA binding"/>
    <property type="evidence" value="ECO:0007669"/>
    <property type="project" value="InterPro"/>
</dbReference>
<dbReference type="Proteomes" id="UP000185895">
    <property type="component" value="Unassembled WGS sequence"/>
</dbReference>
<proteinExistence type="predicted"/>
<dbReference type="GO" id="GO:0000455">
    <property type="term" value="P:enzyme-directed rRNA pseudouridine synthesis"/>
    <property type="evidence" value="ECO:0007669"/>
    <property type="project" value="TreeGrafter"/>
</dbReference>
<keyword evidence="3" id="KW-1185">Reference proteome</keyword>
<organism evidence="2 3">
    <name type="scientific">Acinetobacter qingfengensis</name>
    <dbReference type="NCBI Taxonomy" id="1262585"/>
    <lineage>
        <taxon>Bacteria</taxon>
        <taxon>Pseudomonadati</taxon>
        <taxon>Pseudomonadota</taxon>
        <taxon>Gammaproteobacteria</taxon>
        <taxon>Moraxellales</taxon>
        <taxon>Moraxellaceae</taxon>
        <taxon>Acinetobacter</taxon>
    </lineage>
</organism>
<dbReference type="GO" id="GO:0140098">
    <property type="term" value="F:catalytic activity, acting on RNA"/>
    <property type="evidence" value="ECO:0007669"/>
    <property type="project" value="UniProtKB-ARBA"/>
</dbReference>
<dbReference type="RefSeq" id="WP_070070561.1">
    <property type="nucleotide sequence ID" value="NZ_MKKK01000046.1"/>
</dbReference>
<dbReference type="Pfam" id="PF00849">
    <property type="entry name" value="PseudoU_synth_2"/>
    <property type="match status" value="1"/>
</dbReference>
<protein>
    <submittedName>
        <fullName evidence="2">Pseudouridylate synthase</fullName>
    </submittedName>
</protein>
<comment type="caution">
    <text evidence="2">The sequence shown here is derived from an EMBL/GenBank/DDBJ whole genome shotgun (WGS) entry which is preliminary data.</text>
</comment>
<dbReference type="InterPro" id="IPR020103">
    <property type="entry name" value="PsdUridine_synth_cat_dom_sf"/>
</dbReference>
<feature type="domain" description="Pseudouridine synthase RsuA/RluA-like" evidence="1">
    <location>
        <begin position="101"/>
        <end position="247"/>
    </location>
</feature>
<name>A0A1E7R2Q0_9GAMM</name>
<reference evidence="2 3" key="1">
    <citation type="submission" date="2016-09" db="EMBL/GenBank/DDBJ databases">
        <authorList>
            <person name="Capua I."/>
            <person name="De Benedictis P."/>
            <person name="Joannis T."/>
            <person name="Lombin L.H."/>
            <person name="Cattoli G."/>
        </authorList>
    </citation>
    <scope>NUCLEOTIDE SEQUENCE [LARGE SCALE GENOMIC DNA]</scope>
    <source>
        <strain evidence="2 3">ANC 4671</strain>
    </source>
</reference>
<dbReference type="PROSITE" id="PS01129">
    <property type="entry name" value="PSI_RLU"/>
    <property type="match status" value="1"/>
</dbReference>
<evidence type="ECO:0000313" key="2">
    <source>
        <dbReference type="EMBL" id="OEY93580.1"/>
    </source>
</evidence>
<accession>A0A1E7R2Q0</accession>